<evidence type="ECO:0000259" key="8">
    <source>
        <dbReference type="PROSITE" id="PS51755"/>
    </source>
</evidence>
<evidence type="ECO:0000256" key="3">
    <source>
        <dbReference type="ARBA" id="ARBA00023015"/>
    </source>
</evidence>
<evidence type="ECO:0000256" key="5">
    <source>
        <dbReference type="ARBA" id="ARBA00023163"/>
    </source>
</evidence>
<keyword evidence="5" id="KW-0804">Transcription</keyword>
<dbReference type="Pfam" id="PF00486">
    <property type="entry name" value="Trans_reg_C"/>
    <property type="match status" value="1"/>
</dbReference>
<keyword evidence="3" id="KW-0805">Transcription regulation</keyword>
<dbReference type="InterPro" id="IPR005158">
    <property type="entry name" value="BTAD"/>
</dbReference>
<dbReference type="PROSITE" id="PS50043">
    <property type="entry name" value="HTH_LUXR_2"/>
    <property type="match status" value="1"/>
</dbReference>
<dbReference type="Proteomes" id="UP000654471">
    <property type="component" value="Unassembled WGS sequence"/>
</dbReference>
<keyword evidence="4 6" id="KW-0238">DNA-binding</keyword>
<feature type="domain" description="OmpR/PhoB-type" evidence="8">
    <location>
        <begin position="137"/>
        <end position="241"/>
    </location>
</feature>
<evidence type="ECO:0000313" key="9">
    <source>
        <dbReference type="EMBL" id="GGU90171.1"/>
    </source>
</evidence>
<keyword evidence="2" id="KW-0902">Two-component regulatory system</keyword>
<dbReference type="Gene3D" id="1.10.10.10">
    <property type="entry name" value="Winged helix-like DNA-binding domain superfamily/Winged helix DNA-binding domain"/>
    <property type="match status" value="2"/>
</dbReference>
<evidence type="ECO:0000256" key="6">
    <source>
        <dbReference type="PROSITE-ProRule" id="PRU01091"/>
    </source>
</evidence>
<evidence type="ECO:0000313" key="10">
    <source>
        <dbReference type="Proteomes" id="UP000654471"/>
    </source>
</evidence>
<feature type="DNA-binding region" description="OmpR/PhoB-type" evidence="6">
    <location>
        <begin position="137"/>
        <end position="241"/>
    </location>
</feature>
<dbReference type="Pfam" id="PF00196">
    <property type="entry name" value="GerE"/>
    <property type="match status" value="1"/>
</dbReference>
<dbReference type="PRINTS" id="PR00038">
    <property type="entry name" value="HTHLUXR"/>
</dbReference>
<dbReference type="SMART" id="SM00421">
    <property type="entry name" value="HTH_LUXR"/>
    <property type="match status" value="1"/>
</dbReference>
<dbReference type="InterPro" id="IPR051677">
    <property type="entry name" value="AfsR-DnrI-RedD_regulator"/>
</dbReference>
<feature type="domain" description="HTH luxR-type" evidence="7">
    <location>
        <begin position="55"/>
        <end position="120"/>
    </location>
</feature>
<name>A0ABQ2VJV3_9ACTN</name>
<evidence type="ECO:0000256" key="4">
    <source>
        <dbReference type="ARBA" id="ARBA00023125"/>
    </source>
</evidence>
<dbReference type="Gene3D" id="1.25.40.10">
    <property type="entry name" value="Tetratricopeptide repeat domain"/>
    <property type="match status" value="1"/>
</dbReference>
<evidence type="ECO:0000256" key="2">
    <source>
        <dbReference type="ARBA" id="ARBA00023012"/>
    </source>
</evidence>
<dbReference type="SUPFAM" id="SSF46894">
    <property type="entry name" value="C-terminal effector domain of the bipartite response regulators"/>
    <property type="match status" value="2"/>
</dbReference>
<proteinExistence type="inferred from homology"/>
<organism evidence="9 10">
    <name type="scientific">Streptomyces albospinus</name>
    <dbReference type="NCBI Taxonomy" id="285515"/>
    <lineage>
        <taxon>Bacteria</taxon>
        <taxon>Bacillati</taxon>
        <taxon>Actinomycetota</taxon>
        <taxon>Actinomycetes</taxon>
        <taxon>Kitasatosporales</taxon>
        <taxon>Streptomycetaceae</taxon>
        <taxon>Streptomyces</taxon>
    </lineage>
</organism>
<dbReference type="PANTHER" id="PTHR35807:SF1">
    <property type="entry name" value="TRANSCRIPTIONAL REGULATOR REDD"/>
    <property type="match status" value="1"/>
</dbReference>
<dbReference type="SMART" id="SM00862">
    <property type="entry name" value="Trans_reg_C"/>
    <property type="match status" value="1"/>
</dbReference>
<evidence type="ECO:0000259" key="7">
    <source>
        <dbReference type="PROSITE" id="PS50043"/>
    </source>
</evidence>
<reference evidence="10" key="1">
    <citation type="journal article" date="2019" name="Int. J. Syst. Evol. Microbiol.">
        <title>The Global Catalogue of Microorganisms (GCM) 10K type strain sequencing project: providing services to taxonomists for standard genome sequencing and annotation.</title>
        <authorList>
            <consortium name="The Broad Institute Genomics Platform"/>
            <consortium name="The Broad Institute Genome Sequencing Center for Infectious Disease"/>
            <person name="Wu L."/>
            <person name="Ma J."/>
        </authorList>
    </citation>
    <scope>NUCLEOTIDE SEQUENCE [LARGE SCALE GENOMIC DNA]</scope>
    <source>
        <strain evidence="10">JCM 3399</strain>
    </source>
</reference>
<protein>
    <recommendedName>
        <fullName evidence="11">Transcriptional regulator</fullName>
    </recommendedName>
</protein>
<dbReference type="CDD" id="cd00383">
    <property type="entry name" value="trans_reg_C"/>
    <property type="match status" value="1"/>
</dbReference>
<sequence>MSISPGEGLYRGHRPDTAGLLACPLPGAETSIDGIRQTDQQGARGSPMPTTVTTGQSTVTTLTQQEREVLYAVGCGLGDAEIASVLAIPKDTVAEHLARILAKLELRDRAAAIVHAFDCGLVVPGRGPRKQAASPAPRTAVRPAREPQLRISVLGPLQSWRDGQPVDLGHLRQQAVLATLVLCPDRTVSQQELLDGVWGMEPPITKVVPVYIYRLRKILHIGDGSPAPVIRRDRCGYRLTPGAVEVDVARMEELVSAAGRAERAGELPEAVRICAQALDLFRGEPLAGLPGPFAELERLRLTERRIALVQRKLDWQLRLGQHAEAIAELRALAVAQPLNEPVAAMLMRALYRSGRQVDALTVFDRTRRRLADDLGVPPGQMLRRTHQMILRGHDAGLGLTRTAP</sequence>
<evidence type="ECO:0000256" key="1">
    <source>
        <dbReference type="ARBA" id="ARBA00005820"/>
    </source>
</evidence>
<gene>
    <name evidence="9" type="ORF">GCM10010211_65950</name>
</gene>
<dbReference type="InterPro" id="IPR016032">
    <property type="entry name" value="Sig_transdc_resp-reg_C-effctor"/>
</dbReference>
<dbReference type="PANTHER" id="PTHR35807">
    <property type="entry name" value="TRANSCRIPTIONAL REGULATOR REDD-RELATED"/>
    <property type="match status" value="1"/>
</dbReference>
<dbReference type="InterPro" id="IPR000792">
    <property type="entry name" value="Tscrpt_reg_LuxR_C"/>
</dbReference>
<dbReference type="SMART" id="SM01043">
    <property type="entry name" value="BTAD"/>
    <property type="match status" value="1"/>
</dbReference>
<dbReference type="InterPro" id="IPR036388">
    <property type="entry name" value="WH-like_DNA-bd_sf"/>
</dbReference>
<dbReference type="EMBL" id="BMRP01000035">
    <property type="protein sequence ID" value="GGU90171.1"/>
    <property type="molecule type" value="Genomic_DNA"/>
</dbReference>
<comment type="caution">
    <text evidence="9">The sequence shown here is derived from an EMBL/GenBank/DDBJ whole genome shotgun (WGS) entry which is preliminary data.</text>
</comment>
<dbReference type="Pfam" id="PF03704">
    <property type="entry name" value="BTAD"/>
    <property type="match status" value="1"/>
</dbReference>
<dbReference type="InterPro" id="IPR001867">
    <property type="entry name" value="OmpR/PhoB-type_DNA-bd"/>
</dbReference>
<evidence type="ECO:0008006" key="11">
    <source>
        <dbReference type="Google" id="ProtNLM"/>
    </source>
</evidence>
<comment type="similarity">
    <text evidence="1">Belongs to the AfsR/DnrI/RedD regulatory family.</text>
</comment>
<dbReference type="InterPro" id="IPR011990">
    <property type="entry name" value="TPR-like_helical_dom_sf"/>
</dbReference>
<dbReference type="PROSITE" id="PS51755">
    <property type="entry name" value="OMPR_PHOB"/>
    <property type="match status" value="1"/>
</dbReference>
<accession>A0ABQ2VJV3</accession>
<dbReference type="CDD" id="cd06170">
    <property type="entry name" value="LuxR_C_like"/>
    <property type="match status" value="1"/>
</dbReference>
<keyword evidence="10" id="KW-1185">Reference proteome</keyword>
<dbReference type="SUPFAM" id="SSF48452">
    <property type="entry name" value="TPR-like"/>
    <property type="match status" value="1"/>
</dbReference>
<dbReference type="CDD" id="cd15831">
    <property type="entry name" value="BTAD"/>
    <property type="match status" value="1"/>
</dbReference>